<reference evidence="3 5" key="2">
    <citation type="journal article" date="2019" name="Science, e1252229">
        <title>Invertible promoters mediate bacterial phase variation, antibiotic resistance, and host adaptation in the gut.</title>
        <authorList>
            <person name="Jiang X."/>
            <person name="Hall A.B."/>
            <person name="Arthur T.D."/>
            <person name="Plichta D.R."/>
            <person name="Covington C.T."/>
            <person name="Poyet M."/>
            <person name="Crothers J."/>
            <person name="Moses P.L."/>
            <person name="Tolonen A.C."/>
            <person name="Vlamakis H."/>
            <person name="Alm E.J."/>
            <person name="Xavier R.J."/>
        </authorList>
    </citation>
    <scope>NUCLEOTIDE SEQUENCE [LARGE SCALE GENOMIC DNA]</scope>
    <source>
        <strain evidence="3">Aa_0143</strain>
        <strain evidence="5">aa_0143</strain>
    </source>
</reference>
<feature type="transmembrane region" description="Helical" evidence="1">
    <location>
        <begin position="20"/>
        <end position="42"/>
    </location>
</feature>
<organism evidence="2 4">
    <name type="scientific">[Ruminococcus] torques</name>
    <dbReference type="NCBI Taxonomy" id="33039"/>
    <lineage>
        <taxon>Bacteria</taxon>
        <taxon>Bacillati</taxon>
        <taxon>Bacillota</taxon>
        <taxon>Clostridia</taxon>
        <taxon>Lachnospirales</taxon>
        <taxon>Lachnospiraceae</taxon>
        <taxon>Mediterraneibacter</taxon>
    </lineage>
</organism>
<sequence length="606" mass="69313">MPIWKCNGKEKVNNNQKKRIYFKILNLLLVIILVFSVASVGGCSMESKQGAKGAKSAGKRQSEDARFEEYTAELFCKEVSANTVSLHYTLKAPEKYGIEATDATFGQFEREPEAVKAAAENMRQALLGFNYDDLNVQNKITYDILNYRLKLMKKSADYTMYEEPLGLVSGVQTQLPVVLSEYRFYDKEDVEVYLALVRQTEEYFEEIMIFEKKKAEMGLFMPDQAVETVIGQCRAFLEMGNGNYLYSTFADRVMELNTLTEKEKSDYIQENALAISDYVFPAYERMTEELEQLKGSGKNEKGLVYFPKGKEYYELLARQSTGSRRSVEELKDLTRRQINEDLTAMEQVLGLTTKEAKEAAAVITDKKAEQILEQLKEGSKTAFPEPPQTKLEVKYVPEAMEEHLSPAFYMIPAIDNSQQNVIYINRARMGNDMTLFTTLAHEGYPGHLYQTIYYESTHPDPIRSLLDFGGYVEGWATYAEMGSYYLMGLSKEQATLLQKNASIILALYALADIGIHYDGWSVEDTEAFFKNYGITDKDAVGEIYKLILGSPANYLKYYIGYVEFLELKKMWVDEKGKDFLQKEFHSAVLKIGPAPFEIVEDYMWKM</sequence>
<dbReference type="GeneID" id="97330461"/>
<evidence type="ECO:0000313" key="3">
    <source>
        <dbReference type="EMBL" id="RYS81217.1"/>
    </source>
</evidence>
<dbReference type="EMBL" id="CYZO01000003">
    <property type="protein sequence ID" value="CUN58298.1"/>
    <property type="molecule type" value="Genomic_DNA"/>
</dbReference>
<evidence type="ECO:0000313" key="5">
    <source>
        <dbReference type="Proteomes" id="UP000292665"/>
    </source>
</evidence>
<dbReference type="Proteomes" id="UP000292665">
    <property type="component" value="Unassembled WGS sequence"/>
</dbReference>
<reference evidence="2 4" key="1">
    <citation type="submission" date="2015-09" db="EMBL/GenBank/DDBJ databases">
        <authorList>
            <consortium name="Pathogen Informatics"/>
        </authorList>
    </citation>
    <scope>NUCLEOTIDE SEQUENCE [LARGE SCALE GENOMIC DNA]</scope>
    <source>
        <strain evidence="2 4">2789STDY5834841</strain>
    </source>
</reference>
<dbReference type="PANTHER" id="PTHR33361:SF2">
    <property type="entry name" value="DUF885 DOMAIN-CONTAINING PROTEIN"/>
    <property type="match status" value="1"/>
</dbReference>
<dbReference type="AlphaFoldDB" id="A0A173Y6E7"/>
<accession>A0A173Y6E7</accession>
<dbReference type="InterPro" id="IPR010281">
    <property type="entry name" value="DUF885"/>
</dbReference>
<evidence type="ECO:0000313" key="2">
    <source>
        <dbReference type="EMBL" id="CUN58298.1"/>
    </source>
</evidence>
<proteinExistence type="predicted"/>
<protein>
    <submittedName>
        <fullName evidence="2">Bacterial protein of uncharacterized function (DUF885)</fullName>
    </submittedName>
    <submittedName>
        <fullName evidence="3">DUF885 domain-containing protein</fullName>
    </submittedName>
</protein>
<dbReference type="PANTHER" id="PTHR33361">
    <property type="entry name" value="GLR0591 PROTEIN"/>
    <property type="match status" value="1"/>
</dbReference>
<name>A0A173Y6E7_9FIRM</name>
<dbReference type="RefSeq" id="WP_009242538.1">
    <property type="nucleotide sequence ID" value="NZ_AP028249.1"/>
</dbReference>
<dbReference type="Proteomes" id="UP000095787">
    <property type="component" value="Unassembled WGS sequence"/>
</dbReference>
<keyword evidence="1" id="KW-0472">Membrane</keyword>
<keyword evidence="1" id="KW-1133">Transmembrane helix</keyword>
<dbReference type="Pfam" id="PF05960">
    <property type="entry name" value="DUF885"/>
    <property type="match status" value="1"/>
</dbReference>
<evidence type="ECO:0000313" key="4">
    <source>
        <dbReference type="Proteomes" id="UP000095787"/>
    </source>
</evidence>
<gene>
    <name evidence="3" type="ORF">EAI93_04145</name>
    <name evidence="2" type="ORF">ERS852456_00280</name>
</gene>
<keyword evidence="1" id="KW-0812">Transmembrane</keyword>
<dbReference type="EMBL" id="RCYR01000004">
    <property type="protein sequence ID" value="RYS81217.1"/>
    <property type="molecule type" value="Genomic_DNA"/>
</dbReference>
<evidence type="ECO:0000256" key="1">
    <source>
        <dbReference type="SAM" id="Phobius"/>
    </source>
</evidence>